<feature type="transmembrane region" description="Helical" evidence="8">
    <location>
        <begin position="328"/>
        <end position="357"/>
    </location>
</feature>
<keyword evidence="7 8" id="KW-0472">Membrane</keyword>
<evidence type="ECO:0000256" key="8">
    <source>
        <dbReference type="RuleBase" id="RU363032"/>
    </source>
</evidence>
<evidence type="ECO:0000313" key="11">
    <source>
        <dbReference type="Proteomes" id="UP000326202"/>
    </source>
</evidence>
<comment type="similarity">
    <text evidence="2">Belongs to the binding-protein-dependent transport system permease family. CysTW subfamily.</text>
</comment>
<dbReference type="Gene3D" id="1.10.3720.10">
    <property type="entry name" value="MetI-like"/>
    <property type="match status" value="1"/>
</dbReference>
<dbReference type="KEGG" id="htq:FRZ44_25730"/>
<keyword evidence="3 8" id="KW-0813">Transport</keyword>
<gene>
    <name evidence="10" type="ORF">FRZ44_25730</name>
</gene>
<evidence type="ECO:0000313" key="10">
    <source>
        <dbReference type="EMBL" id="QEX17277.1"/>
    </source>
</evidence>
<proteinExistence type="inferred from homology"/>
<evidence type="ECO:0000256" key="2">
    <source>
        <dbReference type="ARBA" id="ARBA00007069"/>
    </source>
</evidence>
<dbReference type="Pfam" id="PF00528">
    <property type="entry name" value="BPD_transp_1"/>
    <property type="match status" value="1"/>
</dbReference>
<feature type="transmembrane region" description="Helical" evidence="8">
    <location>
        <begin position="229"/>
        <end position="247"/>
    </location>
</feature>
<keyword evidence="4" id="KW-1003">Cell membrane</keyword>
<reference evidence="10 11" key="1">
    <citation type="submission" date="2019-08" db="EMBL/GenBank/DDBJ databases">
        <title>Hyperibacter terrae gen. nov., sp. nov. and Hyperibacter viscosus sp. nov., two new members in the family Rhodospirillaceae isolated from the rhizosphere of Hypericum perforatum.</title>
        <authorList>
            <person name="Noviana Z."/>
        </authorList>
    </citation>
    <scope>NUCLEOTIDE SEQUENCE [LARGE SCALE GENOMIC DNA]</scope>
    <source>
        <strain evidence="10 11">R5913</strain>
    </source>
</reference>
<dbReference type="InterPro" id="IPR000515">
    <property type="entry name" value="MetI-like"/>
</dbReference>
<evidence type="ECO:0000256" key="6">
    <source>
        <dbReference type="ARBA" id="ARBA00022989"/>
    </source>
</evidence>
<keyword evidence="5 8" id="KW-0812">Transmembrane</keyword>
<evidence type="ECO:0000256" key="7">
    <source>
        <dbReference type="ARBA" id="ARBA00023136"/>
    </source>
</evidence>
<feature type="transmembrane region" description="Helical" evidence="8">
    <location>
        <begin position="285"/>
        <end position="307"/>
    </location>
</feature>
<dbReference type="PANTHER" id="PTHR42929">
    <property type="entry name" value="INNER MEMBRANE ABC TRANSPORTER PERMEASE PROTEIN YDCU-RELATED-RELATED"/>
    <property type="match status" value="1"/>
</dbReference>
<dbReference type="GO" id="GO:0055085">
    <property type="term" value="P:transmembrane transport"/>
    <property type="evidence" value="ECO:0007669"/>
    <property type="project" value="InterPro"/>
</dbReference>
<dbReference type="RefSeq" id="WP_151177549.1">
    <property type="nucleotide sequence ID" value="NZ_CP042906.1"/>
</dbReference>
<dbReference type="CDD" id="cd06261">
    <property type="entry name" value="TM_PBP2"/>
    <property type="match status" value="1"/>
</dbReference>
<protein>
    <submittedName>
        <fullName evidence="10">Polyamine ABC transporter substrate-binding protein</fullName>
    </submittedName>
</protein>
<dbReference type="EMBL" id="CP042906">
    <property type="protein sequence ID" value="QEX17277.1"/>
    <property type="molecule type" value="Genomic_DNA"/>
</dbReference>
<evidence type="ECO:0000259" key="9">
    <source>
        <dbReference type="PROSITE" id="PS50928"/>
    </source>
</evidence>
<keyword evidence="6 8" id="KW-1133">Transmembrane helix</keyword>
<dbReference type="PROSITE" id="PS50928">
    <property type="entry name" value="ABC_TM1"/>
    <property type="match status" value="1"/>
</dbReference>
<dbReference type="PANTHER" id="PTHR42929:SF5">
    <property type="entry name" value="ABC TRANSPORTER PERMEASE PROTEIN"/>
    <property type="match status" value="1"/>
</dbReference>
<evidence type="ECO:0000256" key="1">
    <source>
        <dbReference type="ARBA" id="ARBA00004651"/>
    </source>
</evidence>
<accession>A0A5J6MJ46</accession>
<dbReference type="InterPro" id="IPR035906">
    <property type="entry name" value="MetI-like_sf"/>
</dbReference>
<dbReference type="OrthoDB" id="7915284at2"/>
<feature type="transmembrane region" description="Helical" evidence="8">
    <location>
        <begin position="29"/>
        <end position="48"/>
    </location>
</feature>
<evidence type="ECO:0000256" key="5">
    <source>
        <dbReference type="ARBA" id="ARBA00022692"/>
    </source>
</evidence>
<evidence type="ECO:0000256" key="3">
    <source>
        <dbReference type="ARBA" id="ARBA00022448"/>
    </source>
</evidence>
<dbReference type="GO" id="GO:0005886">
    <property type="term" value="C:plasma membrane"/>
    <property type="evidence" value="ECO:0007669"/>
    <property type="project" value="UniProtKB-SubCell"/>
</dbReference>
<organism evidence="10 11">
    <name type="scientific">Hypericibacter terrae</name>
    <dbReference type="NCBI Taxonomy" id="2602015"/>
    <lineage>
        <taxon>Bacteria</taxon>
        <taxon>Pseudomonadati</taxon>
        <taxon>Pseudomonadota</taxon>
        <taxon>Alphaproteobacteria</taxon>
        <taxon>Rhodospirillales</taxon>
        <taxon>Dongiaceae</taxon>
        <taxon>Hypericibacter</taxon>
    </lineage>
</organism>
<feature type="transmembrane region" description="Helical" evidence="8">
    <location>
        <begin position="384"/>
        <end position="405"/>
    </location>
</feature>
<dbReference type="SUPFAM" id="SSF161098">
    <property type="entry name" value="MetI-like"/>
    <property type="match status" value="1"/>
</dbReference>
<evidence type="ECO:0000256" key="4">
    <source>
        <dbReference type="ARBA" id="ARBA00022475"/>
    </source>
</evidence>
<comment type="subcellular location">
    <subcellularLocation>
        <location evidence="1 8">Cell membrane</location>
        <topology evidence="1 8">Multi-pass membrane protein</topology>
    </subcellularLocation>
</comment>
<keyword evidence="11" id="KW-1185">Reference proteome</keyword>
<dbReference type="Proteomes" id="UP000326202">
    <property type="component" value="Chromosome"/>
</dbReference>
<sequence>MTAAALIESNRPGNELARRLRRAERTAKLRAFLLVLPLLLFVIVAFVLPIGQMLLRSIDNTAPCRLIPQTCRALQGWDGTGTPGEAVYASFAQELTQLFKAKTVDQLGTRFNYETSGMLSLVRSTARQLSKVTEGPYQPAFAAIDPLWADHATWAMIRQAVVPYTSAYYLNALDMKRDADGNIVAQPEDQRIYIAIFLRTFWIGLITTGICLLLGYPVAYLLAHVPTSLSNRLLILVLLPFWTSLLVRTTSWIVLLQSNGVVLDLLVHLGIVADNDRPTLIYNKVGTFVAMTHVLLPFMILPLYSVMRTISPLYQRAAESLGAHPATAFLRVYLPLSLPGIGAGGLLVFILSVGYYITPALVGGQSGQLISNLIAYHMRTSLNWGLASALSAILLVAVLLLYWLYNRLVGLDNTKLG</sequence>
<feature type="domain" description="ABC transmembrane type-1" evidence="9">
    <location>
        <begin position="197"/>
        <end position="405"/>
    </location>
</feature>
<name>A0A5J6MJ46_9PROT</name>
<dbReference type="AlphaFoldDB" id="A0A5J6MJ46"/>
<feature type="transmembrane region" description="Helical" evidence="8">
    <location>
        <begin position="201"/>
        <end position="223"/>
    </location>
</feature>